<dbReference type="Proteomes" id="UP000054805">
    <property type="component" value="Unassembled WGS sequence"/>
</dbReference>
<dbReference type="EMBL" id="JYDS01000447">
    <property type="protein sequence ID" value="KRZ06082.1"/>
    <property type="molecule type" value="Genomic_DNA"/>
</dbReference>
<sequence length="118" mass="13052">MVHYASFDAHNLPSAFVCAECVVNVDVQCHWSTTLDLLYLCNVLCYCNRPLPRAGSSVSSARLLVRPSLFGDVPSEAKTDDDVTMNTLSCPLPNPNVNDHPLPYSASDLHVQFFIRLL</sequence>
<name>A0A0V1H6L6_TRIPS</name>
<reference evidence="1 2" key="1">
    <citation type="submission" date="2015-01" db="EMBL/GenBank/DDBJ databases">
        <title>Evolution of Trichinella species and genotypes.</title>
        <authorList>
            <person name="Korhonen P.K."/>
            <person name="Edoardo P."/>
            <person name="Giuseppe L.R."/>
            <person name="Gasser R.B."/>
        </authorList>
    </citation>
    <scope>NUCLEOTIDE SEQUENCE [LARGE SCALE GENOMIC DNA]</scope>
    <source>
        <strain evidence="1">ISS588</strain>
    </source>
</reference>
<keyword evidence="2" id="KW-1185">Reference proteome</keyword>
<comment type="caution">
    <text evidence="1">The sequence shown here is derived from an EMBL/GenBank/DDBJ whole genome shotgun (WGS) entry which is preliminary data.</text>
</comment>
<accession>A0A0V1H6L6</accession>
<evidence type="ECO:0000313" key="1">
    <source>
        <dbReference type="EMBL" id="KRZ06082.1"/>
    </source>
</evidence>
<organism evidence="1 2">
    <name type="scientific">Trichinella pseudospiralis</name>
    <name type="common">Parasitic roundworm</name>
    <dbReference type="NCBI Taxonomy" id="6337"/>
    <lineage>
        <taxon>Eukaryota</taxon>
        <taxon>Metazoa</taxon>
        <taxon>Ecdysozoa</taxon>
        <taxon>Nematoda</taxon>
        <taxon>Enoplea</taxon>
        <taxon>Dorylaimia</taxon>
        <taxon>Trichinellida</taxon>
        <taxon>Trichinellidae</taxon>
        <taxon>Trichinella</taxon>
    </lineage>
</organism>
<gene>
    <name evidence="1" type="ORF">T4B_11065</name>
</gene>
<evidence type="ECO:0000313" key="2">
    <source>
        <dbReference type="Proteomes" id="UP000054805"/>
    </source>
</evidence>
<dbReference type="AlphaFoldDB" id="A0A0V1H6L6"/>
<proteinExistence type="predicted"/>
<protein>
    <submittedName>
        <fullName evidence="1">Uncharacterized protein</fullName>
    </submittedName>
</protein>